<dbReference type="Pfam" id="PF25500">
    <property type="entry name" value="DUF7913"/>
    <property type="match status" value="1"/>
</dbReference>
<accession>A0ABD1MAT3</accession>
<dbReference type="InterPro" id="IPR057237">
    <property type="entry name" value="DUF7915"/>
</dbReference>
<feature type="domain" description="DUF7913" evidence="2">
    <location>
        <begin position="5"/>
        <end position="122"/>
    </location>
</feature>
<comment type="caution">
    <text evidence="4">The sequence shown here is derived from an EMBL/GenBank/DDBJ whole genome shotgun (WGS) entry which is preliminary data.</text>
</comment>
<evidence type="ECO:0000256" key="1">
    <source>
        <dbReference type="SAM" id="MobiDB-lite"/>
    </source>
</evidence>
<keyword evidence="5" id="KW-1185">Reference proteome</keyword>
<evidence type="ECO:0000313" key="5">
    <source>
        <dbReference type="Proteomes" id="UP001603857"/>
    </source>
</evidence>
<dbReference type="PANTHER" id="PTHR33913">
    <property type="entry name" value="ALEURONE LAYER MORPHOGENESIS PROTEIN"/>
    <property type="match status" value="1"/>
</dbReference>
<organism evidence="4 5">
    <name type="scientific">Flemingia macrophylla</name>
    <dbReference type="NCBI Taxonomy" id="520843"/>
    <lineage>
        <taxon>Eukaryota</taxon>
        <taxon>Viridiplantae</taxon>
        <taxon>Streptophyta</taxon>
        <taxon>Embryophyta</taxon>
        <taxon>Tracheophyta</taxon>
        <taxon>Spermatophyta</taxon>
        <taxon>Magnoliopsida</taxon>
        <taxon>eudicotyledons</taxon>
        <taxon>Gunneridae</taxon>
        <taxon>Pentapetalae</taxon>
        <taxon>rosids</taxon>
        <taxon>fabids</taxon>
        <taxon>Fabales</taxon>
        <taxon>Fabaceae</taxon>
        <taxon>Papilionoideae</taxon>
        <taxon>50 kb inversion clade</taxon>
        <taxon>NPAAA clade</taxon>
        <taxon>indigoferoid/millettioid clade</taxon>
        <taxon>Phaseoleae</taxon>
        <taxon>Flemingia</taxon>
    </lineage>
</organism>
<dbReference type="AlphaFoldDB" id="A0ABD1MAT3"/>
<evidence type="ECO:0000259" key="3">
    <source>
        <dbReference type="Pfam" id="PF25502"/>
    </source>
</evidence>
<name>A0ABD1MAT3_9FABA</name>
<dbReference type="InterPro" id="IPR057235">
    <property type="entry name" value="DUF7913"/>
</dbReference>
<dbReference type="Proteomes" id="UP001603857">
    <property type="component" value="Unassembled WGS sequence"/>
</dbReference>
<protein>
    <submittedName>
        <fullName evidence="4">Uncharacterized protein</fullName>
    </submittedName>
</protein>
<dbReference type="EMBL" id="JBGMDY010000006">
    <property type="protein sequence ID" value="KAL2332210.1"/>
    <property type="molecule type" value="Genomic_DNA"/>
</dbReference>
<feature type="domain" description="DUF7915" evidence="3">
    <location>
        <begin position="158"/>
        <end position="307"/>
    </location>
</feature>
<gene>
    <name evidence="4" type="ORF">Fmac_019791</name>
</gene>
<proteinExistence type="predicted"/>
<evidence type="ECO:0000313" key="4">
    <source>
        <dbReference type="EMBL" id="KAL2332210.1"/>
    </source>
</evidence>
<dbReference type="PANTHER" id="PTHR33913:SF3">
    <property type="entry name" value="ALEURONE LAYER MORPHOGENESIS PROTEIN"/>
    <property type="match status" value="1"/>
</dbReference>
<sequence>MTSSDVCPTEEAVKAFLEYLVDPMLPSKSSSSTRDNLPLSQQQSVAKQVHSVVLLYNYYHRKQYPQLDFLSFGEFSKLAVILRPTLSAHMKCIHETEVEVEEQLSLTEEKILNACKICRYLDASKNVPEIEGWPISKVAVLLIDSQKENCFLLFSSITEGVWSVIENDVDTFSQGSEVISAENGARFKKRRVIKKPTKIVLNAEEDQILQIGYSAVKEAAGINKTDIMVLESYTVYSQAKVKTASRFYIMKCSQLINQEFIQVPIKYLIESLQGPLVKRSTGSWTVTSVVEYFHVLPYSEIISEWISSNRFWAQGQMPHNILNVPQIIARSQDVFSETIFHKIRTVVYVFNVCRETFSNSLQNSKPAEKDVIVGSPEVTKSYMSSEGLSIDLNKSSSDAIEGLHQNENSGICAVASAPSIKETPVVYVDNSSASPSKNREQCQHISNTLQVSEDQEIENPSLQHCSNRSKNPTKAENVDSSRMLITEGETKNQSTFDKIYAKTSFENNSIEERALIANNPDSDLEKLQIVIASKGKTLSQTALSALIRKKIALAENVGASRMLITEGESKDQSTCDKIYAKSSLENDSIEECALIADNPNSDLEKLQIHTASKGKTSSQTAKPPFKTDSAEECSLIANYSNFDLEKLQILVASKGKKLSQTALTALTRKRNALALQQRVIEDEIALCDKKIQIMLTGGEDDLELKIESIIEGCNDTWLRNQRRMCPHLEDPPSPPPSKQRRLTEAVFFRSGFRANIAVKGPDFECSCGGELCPSPHEARESAAAQMFAKLRIMAKSDQ</sequence>
<reference evidence="4 5" key="1">
    <citation type="submission" date="2024-08" db="EMBL/GenBank/DDBJ databases">
        <title>Insights into the chromosomal genome structure of Flemingia macrophylla.</title>
        <authorList>
            <person name="Ding Y."/>
            <person name="Zhao Y."/>
            <person name="Bi W."/>
            <person name="Wu M."/>
            <person name="Zhao G."/>
            <person name="Gong Y."/>
            <person name="Li W."/>
            <person name="Zhang P."/>
        </authorList>
    </citation>
    <scope>NUCLEOTIDE SEQUENCE [LARGE SCALE GENOMIC DNA]</scope>
    <source>
        <strain evidence="4">DYQJB</strain>
        <tissue evidence="4">Leaf</tissue>
    </source>
</reference>
<evidence type="ECO:0000259" key="2">
    <source>
        <dbReference type="Pfam" id="PF25500"/>
    </source>
</evidence>
<feature type="region of interest" description="Disordered" evidence="1">
    <location>
        <begin position="461"/>
        <end position="480"/>
    </location>
</feature>
<dbReference type="Pfam" id="PF25502">
    <property type="entry name" value="DUF7915"/>
    <property type="match status" value="1"/>
</dbReference>